<dbReference type="PANTHER" id="PTHR30146:SF109">
    <property type="entry name" value="HTH-TYPE TRANSCRIPTIONAL REGULATOR GALS"/>
    <property type="match status" value="1"/>
</dbReference>
<keyword evidence="6" id="KW-1185">Reference proteome</keyword>
<dbReference type="Gene3D" id="1.10.260.40">
    <property type="entry name" value="lambda repressor-like DNA-binding domains"/>
    <property type="match status" value="1"/>
</dbReference>
<name>A0A938YGL0_9ACTN</name>
<evidence type="ECO:0000259" key="4">
    <source>
        <dbReference type="PROSITE" id="PS50932"/>
    </source>
</evidence>
<comment type="caution">
    <text evidence="5">The sequence shown here is derived from an EMBL/GenBank/DDBJ whole genome shotgun (WGS) entry which is preliminary data.</text>
</comment>
<dbReference type="PROSITE" id="PS50932">
    <property type="entry name" value="HTH_LACI_2"/>
    <property type="match status" value="1"/>
</dbReference>
<evidence type="ECO:0000313" key="6">
    <source>
        <dbReference type="Proteomes" id="UP000663801"/>
    </source>
</evidence>
<dbReference type="Pfam" id="PF00356">
    <property type="entry name" value="LacI"/>
    <property type="match status" value="1"/>
</dbReference>
<evidence type="ECO:0000256" key="1">
    <source>
        <dbReference type="ARBA" id="ARBA00023015"/>
    </source>
</evidence>
<dbReference type="SUPFAM" id="SSF47413">
    <property type="entry name" value="lambda repressor-like DNA-binding domains"/>
    <property type="match status" value="1"/>
</dbReference>
<evidence type="ECO:0000256" key="2">
    <source>
        <dbReference type="ARBA" id="ARBA00023125"/>
    </source>
</evidence>
<dbReference type="InterPro" id="IPR046335">
    <property type="entry name" value="LacI/GalR-like_sensor"/>
</dbReference>
<dbReference type="Gene3D" id="3.40.50.2300">
    <property type="match status" value="2"/>
</dbReference>
<organism evidence="5 6">
    <name type="scientific">Nakamurella flavida</name>
    <dbReference type="NCBI Taxonomy" id="363630"/>
    <lineage>
        <taxon>Bacteria</taxon>
        <taxon>Bacillati</taxon>
        <taxon>Actinomycetota</taxon>
        <taxon>Actinomycetes</taxon>
        <taxon>Nakamurellales</taxon>
        <taxon>Nakamurellaceae</taxon>
        <taxon>Nakamurella</taxon>
    </lineage>
</organism>
<dbReference type="EMBL" id="JAERWL010000010">
    <property type="protein sequence ID" value="MBM9477305.1"/>
    <property type="molecule type" value="Genomic_DNA"/>
</dbReference>
<dbReference type="Proteomes" id="UP000663801">
    <property type="component" value="Unassembled WGS sequence"/>
</dbReference>
<dbReference type="CDD" id="cd06267">
    <property type="entry name" value="PBP1_LacI_sugar_binding-like"/>
    <property type="match status" value="1"/>
</dbReference>
<dbReference type="PANTHER" id="PTHR30146">
    <property type="entry name" value="LACI-RELATED TRANSCRIPTIONAL REPRESSOR"/>
    <property type="match status" value="1"/>
</dbReference>
<evidence type="ECO:0000313" key="5">
    <source>
        <dbReference type="EMBL" id="MBM9477305.1"/>
    </source>
</evidence>
<protein>
    <submittedName>
        <fullName evidence="5">LacI family DNA-binding transcriptional regulator</fullName>
    </submittedName>
</protein>
<dbReference type="GO" id="GO:0000976">
    <property type="term" value="F:transcription cis-regulatory region binding"/>
    <property type="evidence" value="ECO:0007669"/>
    <property type="project" value="TreeGrafter"/>
</dbReference>
<dbReference type="CDD" id="cd01392">
    <property type="entry name" value="HTH_LacI"/>
    <property type="match status" value="1"/>
</dbReference>
<dbReference type="GO" id="GO:0003700">
    <property type="term" value="F:DNA-binding transcription factor activity"/>
    <property type="evidence" value="ECO:0007669"/>
    <property type="project" value="TreeGrafter"/>
</dbReference>
<dbReference type="InterPro" id="IPR010982">
    <property type="entry name" value="Lambda_DNA-bd_dom_sf"/>
</dbReference>
<keyword evidence="1" id="KW-0805">Transcription regulation</keyword>
<feature type="domain" description="HTH lacI-type" evidence="4">
    <location>
        <begin position="1"/>
        <end position="53"/>
    </location>
</feature>
<keyword evidence="2 5" id="KW-0238">DNA-binding</keyword>
<dbReference type="InterPro" id="IPR000843">
    <property type="entry name" value="HTH_LacI"/>
</dbReference>
<dbReference type="Pfam" id="PF13377">
    <property type="entry name" value="Peripla_BP_3"/>
    <property type="match status" value="1"/>
</dbReference>
<dbReference type="AlphaFoldDB" id="A0A938YGL0"/>
<evidence type="ECO:0000256" key="3">
    <source>
        <dbReference type="ARBA" id="ARBA00023163"/>
    </source>
</evidence>
<proteinExistence type="predicted"/>
<dbReference type="SMART" id="SM00354">
    <property type="entry name" value="HTH_LACI"/>
    <property type="match status" value="1"/>
</dbReference>
<gene>
    <name evidence="5" type="ORF">JL107_12700</name>
</gene>
<sequence length="325" mass="33571">MAAAAGVSKSLVSLVLQGSAQVGEARRRAVLDAVADLGYRPTRPAQVAPALRSRTVGVVLNDLRNPWFVDLLEGLTTALDGGGSTPLLSDSLTMQRVGRSSVRALVDCGVDGLVVVGTTSEEAAVLAVAADLPVVLAGTTEPRLPLGDVVVNDDVAGARSATEHLIELGHRRLAHLRGPGDIGALRLQGFREAVDHGGLTAGHRVDAGGRTEESGYAGARRLLTGSPRPTAILAFNDIAAVGAMSAAADLGIAVPEELSVVGYDDTSLAQIRHLSLTSVDNGNFAVGAQAGRFLVERIADPSLPARRFIVPTRLVVRGTTASPRT</sequence>
<dbReference type="SUPFAM" id="SSF53822">
    <property type="entry name" value="Periplasmic binding protein-like I"/>
    <property type="match status" value="1"/>
</dbReference>
<dbReference type="InterPro" id="IPR028082">
    <property type="entry name" value="Peripla_BP_I"/>
</dbReference>
<reference evidence="5" key="1">
    <citation type="submission" date="2021-01" db="EMBL/GenBank/DDBJ databases">
        <title>KCTC 19127 draft genome.</title>
        <authorList>
            <person name="An D."/>
        </authorList>
    </citation>
    <scope>NUCLEOTIDE SEQUENCE</scope>
    <source>
        <strain evidence="5">KCTC 19127</strain>
    </source>
</reference>
<accession>A0A938YGL0</accession>
<keyword evidence="3" id="KW-0804">Transcription</keyword>
<dbReference type="RefSeq" id="WP_205257425.1">
    <property type="nucleotide sequence ID" value="NZ_BAAAPV010000001.1"/>
</dbReference>